<dbReference type="Gene3D" id="3.90.1200.10">
    <property type="match status" value="1"/>
</dbReference>
<gene>
    <name evidence="2" type="ORF">QE152_g15380</name>
</gene>
<dbReference type="InterPro" id="IPR011009">
    <property type="entry name" value="Kinase-like_dom_sf"/>
</dbReference>
<dbReference type="SMART" id="SM00587">
    <property type="entry name" value="CHK"/>
    <property type="match status" value="1"/>
</dbReference>
<evidence type="ECO:0000259" key="1">
    <source>
        <dbReference type="SMART" id="SM00587"/>
    </source>
</evidence>
<dbReference type="InterPro" id="IPR004119">
    <property type="entry name" value="EcKL"/>
</dbReference>
<reference evidence="2 3" key="1">
    <citation type="journal article" date="2024" name="BMC Genomics">
        <title>De novo assembly and annotation of Popillia japonica's genome with initial clues to its potential as an invasive pest.</title>
        <authorList>
            <person name="Cucini C."/>
            <person name="Boschi S."/>
            <person name="Funari R."/>
            <person name="Cardaioli E."/>
            <person name="Iannotti N."/>
            <person name="Marturano G."/>
            <person name="Paoli F."/>
            <person name="Bruttini M."/>
            <person name="Carapelli A."/>
            <person name="Frati F."/>
            <person name="Nardi F."/>
        </authorList>
    </citation>
    <scope>NUCLEOTIDE SEQUENCE [LARGE SCALE GENOMIC DNA]</scope>
    <source>
        <strain evidence="2">DMR45628</strain>
    </source>
</reference>
<keyword evidence="2" id="KW-0808">Transferase</keyword>
<dbReference type="Pfam" id="PF02958">
    <property type="entry name" value="EcKL"/>
    <property type="match status" value="1"/>
</dbReference>
<dbReference type="SUPFAM" id="SSF56112">
    <property type="entry name" value="Protein kinase-like (PK-like)"/>
    <property type="match status" value="1"/>
</dbReference>
<dbReference type="InterPro" id="IPR015897">
    <property type="entry name" value="CHK_kinase-like"/>
</dbReference>
<keyword evidence="3" id="KW-1185">Reference proteome</keyword>
<sequence length="407" mass="46959">MTKEVKCFKEFITPILKPGQQFISCESKNLLTTGENYGSVMLQITVKIRNETGDQEILHFVGKTCPPSPLLWQIFNTKVTFKKEIAVYTTIVPALNNFGKENGIECLMDFFAKSVAARISLNPESNEVDEDAVLLLENLKVQGYDTGDRFLGFDEDTTKYLLRDIAIMHATPIAHRSAKPKEFISTILPYLTRDFNFEPKEDVLIGLITRCQKAASQNPDCIPYLSKIETAFKEMHEVMKNPPRGKDIFVTFTHNDYWVNNTMLKYEGNKPIGNKIVDFQNVEYSSLANDVIFFLYSSVDLHILENKVDDFIKFYYEQFINTLVSLKHDVSAYSFESMIEDFAIIARNCQFTHLMFMLIPIMTLKGKAVELAEIKEDDLLIDEQDLHENYYKKVQFLLLDFVKRGWI</sequence>
<dbReference type="PANTHER" id="PTHR11012:SF55">
    <property type="entry name" value="BHLH DOMAIN-CONTAINING PROTEIN"/>
    <property type="match status" value="1"/>
</dbReference>
<evidence type="ECO:0000313" key="3">
    <source>
        <dbReference type="Proteomes" id="UP001458880"/>
    </source>
</evidence>
<dbReference type="AlphaFoldDB" id="A0AAW1L8I6"/>
<dbReference type="PANTHER" id="PTHR11012">
    <property type="entry name" value="PROTEIN KINASE-LIKE DOMAIN-CONTAINING"/>
    <property type="match status" value="1"/>
</dbReference>
<proteinExistence type="predicted"/>
<feature type="domain" description="CHK kinase-like" evidence="1">
    <location>
        <begin position="134"/>
        <end position="325"/>
    </location>
</feature>
<comment type="caution">
    <text evidence="2">The sequence shown here is derived from an EMBL/GenBank/DDBJ whole genome shotgun (WGS) entry which is preliminary data.</text>
</comment>
<name>A0AAW1L8I6_POPJA</name>
<dbReference type="GO" id="GO:0016301">
    <property type="term" value="F:kinase activity"/>
    <property type="evidence" value="ECO:0007669"/>
    <property type="project" value="UniProtKB-KW"/>
</dbReference>
<organism evidence="2 3">
    <name type="scientific">Popillia japonica</name>
    <name type="common">Japanese beetle</name>
    <dbReference type="NCBI Taxonomy" id="7064"/>
    <lineage>
        <taxon>Eukaryota</taxon>
        <taxon>Metazoa</taxon>
        <taxon>Ecdysozoa</taxon>
        <taxon>Arthropoda</taxon>
        <taxon>Hexapoda</taxon>
        <taxon>Insecta</taxon>
        <taxon>Pterygota</taxon>
        <taxon>Neoptera</taxon>
        <taxon>Endopterygota</taxon>
        <taxon>Coleoptera</taxon>
        <taxon>Polyphaga</taxon>
        <taxon>Scarabaeiformia</taxon>
        <taxon>Scarabaeidae</taxon>
        <taxon>Rutelinae</taxon>
        <taxon>Popillia</taxon>
    </lineage>
</organism>
<evidence type="ECO:0000313" key="2">
    <source>
        <dbReference type="EMBL" id="KAK9730250.1"/>
    </source>
</evidence>
<dbReference type="EMBL" id="JASPKY010000150">
    <property type="protein sequence ID" value="KAK9730250.1"/>
    <property type="molecule type" value="Genomic_DNA"/>
</dbReference>
<protein>
    <submittedName>
        <fullName evidence="2">Ecdysteroid kinase-like family</fullName>
    </submittedName>
</protein>
<dbReference type="Proteomes" id="UP001458880">
    <property type="component" value="Unassembled WGS sequence"/>
</dbReference>
<accession>A0AAW1L8I6</accession>
<keyword evidence="2" id="KW-0418">Kinase</keyword>